<dbReference type="Proteomes" id="UP000824106">
    <property type="component" value="Unassembled WGS sequence"/>
</dbReference>
<dbReference type="InterPro" id="IPR025364">
    <property type="entry name" value="DUF4268"/>
</dbReference>
<feature type="domain" description="DUF4268" evidence="1">
    <location>
        <begin position="174"/>
        <end position="308"/>
    </location>
</feature>
<organism evidence="2 3">
    <name type="scientific">Candidatus Atopostipes pullistercoris</name>
    <dbReference type="NCBI Taxonomy" id="2838467"/>
    <lineage>
        <taxon>Bacteria</taxon>
        <taxon>Bacillati</taxon>
        <taxon>Bacillota</taxon>
        <taxon>Bacilli</taxon>
        <taxon>Lactobacillales</taxon>
        <taxon>Carnobacteriaceae</taxon>
        <taxon>Atopostipes</taxon>
    </lineage>
</organism>
<dbReference type="AlphaFoldDB" id="A0A9D2FZM9"/>
<accession>A0A9D2FZM9</accession>
<protein>
    <submittedName>
        <fullName evidence="2">DUF4268 domain-containing protein</fullName>
    </submittedName>
</protein>
<name>A0A9D2FZM9_9LACT</name>
<evidence type="ECO:0000313" key="2">
    <source>
        <dbReference type="EMBL" id="HIZ70339.1"/>
    </source>
</evidence>
<gene>
    <name evidence="2" type="ORF">H9808_00960</name>
</gene>
<proteinExistence type="predicted"/>
<dbReference type="Pfam" id="PF14088">
    <property type="entry name" value="DUF4268"/>
    <property type="match status" value="1"/>
</dbReference>
<reference evidence="2" key="2">
    <citation type="submission" date="2021-04" db="EMBL/GenBank/DDBJ databases">
        <authorList>
            <person name="Gilroy R."/>
        </authorList>
    </citation>
    <scope>NUCLEOTIDE SEQUENCE</scope>
    <source>
        <strain evidence="2">CHK169-4300</strain>
    </source>
</reference>
<reference evidence="2" key="1">
    <citation type="journal article" date="2021" name="PeerJ">
        <title>Extensive microbial diversity within the chicken gut microbiome revealed by metagenomics and culture.</title>
        <authorList>
            <person name="Gilroy R."/>
            <person name="Ravi A."/>
            <person name="Getino M."/>
            <person name="Pursley I."/>
            <person name="Horton D.L."/>
            <person name="Alikhan N.F."/>
            <person name="Baker D."/>
            <person name="Gharbi K."/>
            <person name="Hall N."/>
            <person name="Watson M."/>
            <person name="Adriaenssens E.M."/>
            <person name="Foster-Nyarko E."/>
            <person name="Jarju S."/>
            <person name="Secka A."/>
            <person name="Antonio M."/>
            <person name="Oren A."/>
            <person name="Chaudhuri R.R."/>
            <person name="La Ragione R."/>
            <person name="Hildebrand F."/>
            <person name="Pallen M.J."/>
        </authorList>
    </citation>
    <scope>NUCLEOTIDE SEQUENCE</scope>
    <source>
        <strain evidence="2">CHK169-4300</strain>
    </source>
</reference>
<evidence type="ECO:0000259" key="1">
    <source>
        <dbReference type="Pfam" id="PF14088"/>
    </source>
</evidence>
<dbReference type="EMBL" id="DXAZ01000012">
    <property type="protein sequence ID" value="HIZ70339.1"/>
    <property type="molecule type" value="Genomic_DNA"/>
</dbReference>
<evidence type="ECO:0000313" key="3">
    <source>
        <dbReference type="Proteomes" id="UP000824106"/>
    </source>
</evidence>
<sequence length="308" mass="36064">MINLGKLKEIKDLRKVWPHEAVDFTPWLAEEDNLTLLADAVGLEITVDETESSVGDFNVDIYATETETDRKIIIENQLEDTNHDHLGKLITYASGKSADIVIWVVKRAREEHRAAIEWLNNHTDENIAFFLVEIKLYQIGSSDIAVKFEVVEKPNDWTKEIKRNTSNSPTLQARYDYWVAFNDYAFQNSAFAKQFNKRKASTDHWMTFSVGSSACHITMSQIRKYNHALVEWYISDDKELYHKFYSNKAAIEQEMGVQLEWNELPEKKASRILTYKTVDFDNKDTWSEQFDWMMDMAIKMKKAFKKYL</sequence>
<comment type="caution">
    <text evidence="2">The sequence shown here is derived from an EMBL/GenBank/DDBJ whole genome shotgun (WGS) entry which is preliminary data.</text>
</comment>